<evidence type="ECO:0000259" key="7">
    <source>
        <dbReference type="PROSITE" id="PS50405"/>
    </source>
</evidence>
<evidence type="ECO:0000256" key="4">
    <source>
        <dbReference type="ARBA" id="ARBA00022679"/>
    </source>
</evidence>
<dbReference type="OrthoDB" id="422574at2759"/>
<dbReference type="InterPro" id="IPR004045">
    <property type="entry name" value="Glutathione_S-Trfase_N"/>
</dbReference>
<dbReference type="CDD" id="cd03050">
    <property type="entry name" value="GST_N_Theta"/>
    <property type="match status" value="1"/>
</dbReference>
<dbReference type="SUPFAM" id="SSF47616">
    <property type="entry name" value="GST C-terminal domain-like"/>
    <property type="match status" value="1"/>
</dbReference>
<dbReference type="Pfam" id="PF00043">
    <property type="entry name" value="GST_C"/>
    <property type="match status" value="1"/>
</dbReference>
<evidence type="ECO:0000256" key="1">
    <source>
        <dbReference type="ARBA" id="ARBA00004496"/>
    </source>
</evidence>
<dbReference type="InterPro" id="IPR004046">
    <property type="entry name" value="GST_C"/>
</dbReference>
<keyword evidence="9" id="KW-1185">Reference proteome</keyword>
<feature type="domain" description="GST N-terminal" evidence="6">
    <location>
        <begin position="1"/>
        <end position="82"/>
    </location>
</feature>
<organism evidence="8 9">
    <name type="scientific">Mizuhopecten yessoensis</name>
    <name type="common">Japanese scallop</name>
    <name type="synonym">Patinopecten yessoensis</name>
    <dbReference type="NCBI Taxonomy" id="6573"/>
    <lineage>
        <taxon>Eukaryota</taxon>
        <taxon>Metazoa</taxon>
        <taxon>Spiralia</taxon>
        <taxon>Lophotrochozoa</taxon>
        <taxon>Mollusca</taxon>
        <taxon>Bivalvia</taxon>
        <taxon>Autobranchia</taxon>
        <taxon>Pteriomorphia</taxon>
        <taxon>Pectinida</taxon>
        <taxon>Pectinoidea</taxon>
        <taxon>Pectinidae</taxon>
        <taxon>Mizuhopecten</taxon>
    </lineage>
</organism>
<dbReference type="EMBL" id="NEDP02003755">
    <property type="protein sequence ID" value="OWF47901.1"/>
    <property type="molecule type" value="Genomic_DNA"/>
</dbReference>
<evidence type="ECO:0000256" key="2">
    <source>
        <dbReference type="ARBA" id="ARBA00009899"/>
    </source>
</evidence>
<comment type="caution">
    <text evidence="8">The sequence shown here is derived from an EMBL/GenBank/DDBJ whole genome shotgun (WGS) entry which is preliminary data.</text>
</comment>
<dbReference type="Gene3D" id="3.40.30.10">
    <property type="entry name" value="Glutaredoxin"/>
    <property type="match status" value="1"/>
</dbReference>
<sequence>MALKYYYDLMSQPSRAVYIFLKMTNIPFVPKPVALRSGEHHTDEYKKLNPLSLVPVIDDDGFVLTESVAILKYLAVKYNVADHWYPRTDLQAQARVDEYMNYQHMNTRYNGGMIFQQLVIIPRAMRAKIQWPMVENARNRLENVVSHLENYFLKDNKPYLCGSDISLADLLGICELMQLYACCEENIYESNPVVKAWVDRVMARTAPHFEEANKIVNRSRSVYSKQKKAQENAKL</sequence>
<dbReference type="InterPro" id="IPR051369">
    <property type="entry name" value="GST_Theta"/>
</dbReference>
<dbReference type="InterPro" id="IPR040079">
    <property type="entry name" value="Glutathione_S-Trfase"/>
</dbReference>
<protein>
    <submittedName>
        <fullName evidence="8">Glutathione S-transferase theta-1</fullName>
    </submittedName>
</protein>
<dbReference type="Proteomes" id="UP000242188">
    <property type="component" value="Unassembled WGS sequence"/>
</dbReference>
<dbReference type="InterPro" id="IPR040077">
    <property type="entry name" value="GST_C_Theta"/>
</dbReference>
<dbReference type="GO" id="GO:0005737">
    <property type="term" value="C:cytoplasm"/>
    <property type="evidence" value="ECO:0007669"/>
    <property type="project" value="UniProtKB-SubCell"/>
</dbReference>
<reference evidence="8 9" key="1">
    <citation type="journal article" date="2017" name="Nat. Ecol. Evol.">
        <title>Scallop genome provides insights into evolution of bilaterian karyotype and development.</title>
        <authorList>
            <person name="Wang S."/>
            <person name="Zhang J."/>
            <person name="Jiao W."/>
            <person name="Li J."/>
            <person name="Xun X."/>
            <person name="Sun Y."/>
            <person name="Guo X."/>
            <person name="Huan P."/>
            <person name="Dong B."/>
            <person name="Zhang L."/>
            <person name="Hu X."/>
            <person name="Sun X."/>
            <person name="Wang J."/>
            <person name="Zhao C."/>
            <person name="Wang Y."/>
            <person name="Wang D."/>
            <person name="Huang X."/>
            <person name="Wang R."/>
            <person name="Lv J."/>
            <person name="Li Y."/>
            <person name="Zhang Z."/>
            <person name="Liu B."/>
            <person name="Lu W."/>
            <person name="Hui Y."/>
            <person name="Liang J."/>
            <person name="Zhou Z."/>
            <person name="Hou R."/>
            <person name="Li X."/>
            <person name="Liu Y."/>
            <person name="Li H."/>
            <person name="Ning X."/>
            <person name="Lin Y."/>
            <person name="Zhao L."/>
            <person name="Xing Q."/>
            <person name="Dou J."/>
            <person name="Li Y."/>
            <person name="Mao J."/>
            <person name="Guo H."/>
            <person name="Dou H."/>
            <person name="Li T."/>
            <person name="Mu C."/>
            <person name="Jiang W."/>
            <person name="Fu Q."/>
            <person name="Fu X."/>
            <person name="Miao Y."/>
            <person name="Liu J."/>
            <person name="Yu Q."/>
            <person name="Li R."/>
            <person name="Liao H."/>
            <person name="Li X."/>
            <person name="Kong Y."/>
            <person name="Jiang Z."/>
            <person name="Chourrout D."/>
            <person name="Li R."/>
            <person name="Bao Z."/>
        </authorList>
    </citation>
    <scope>NUCLEOTIDE SEQUENCE [LARGE SCALE GENOMIC DNA]</scope>
    <source>
        <strain evidence="8 9">PY_sf001</strain>
    </source>
</reference>
<gene>
    <name evidence="8" type="ORF">KP79_PYT20352</name>
</gene>
<dbReference type="AlphaFoldDB" id="A0A210QGZ9"/>
<dbReference type="GO" id="GO:0006749">
    <property type="term" value="P:glutathione metabolic process"/>
    <property type="evidence" value="ECO:0007669"/>
    <property type="project" value="TreeGrafter"/>
</dbReference>
<keyword evidence="3" id="KW-0963">Cytoplasm</keyword>
<dbReference type="PROSITE" id="PS50405">
    <property type="entry name" value="GST_CTER"/>
    <property type="match status" value="1"/>
</dbReference>
<evidence type="ECO:0000313" key="8">
    <source>
        <dbReference type="EMBL" id="OWF47901.1"/>
    </source>
</evidence>
<evidence type="ECO:0000259" key="6">
    <source>
        <dbReference type="PROSITE" id="PS50404"/>
    </source>
</evidence>
<dbReference type="PROSITE" id="PS50404">
    <property type="entry name" value="GST_NTER"/>
    <property type="match status" value="1"/>
</dbReference>
<dbReference type="FunFam" id="1.20.1050.10:FF:000039">
    <property type="entry name" value="Glutathione S-transferase theta-1"/>
    <property type="match status" value="1"/>
</dbReference>
<dbReference type="PANTHER" id="PTHR43917:SF8">
    <property type="entry name" value="GH16740P-RELATED"/>
    <property type="match status" value="1"/>
</dbReference>
<evidence type="ECO:0000256" key="5">
    <source>
        <dbReference type="ARBA" id="ARBA00047960"/>
    </source>
</evidence>
<dbReference type="SFLD" id="SFLDS00019">
    <property type="entry name" value="Glutathione_Transferase_(cytos"/>
    <property type="match status" value="1"/>
</dbReference>
<proteinExistence type="inferred from homology"/>
<dbReference type="InterPro" id="IPR010987">
    <property type="entry name" value="Glutathione-S-Trfase_C-like"/>
</dbReference>
<dbReference type="STRING" id="6573.A0A210QGZ9"/>
<dbReference type="SUPFAM" id="SSF52833">
    <property type="entry name" value="Thioredoxin-like"/>
    <property type="match status" value="1"/>
</dbReference>
<name>A0A210QGZ9_MIZYE</name>
<feature type="domain" description="GST C-terminal" evidence="7">
    <location>
        <begin position="89"/>
        <end position="223"/>
    </location>
</feature>
<dbReference type="SFLD" id="SFLDG00358">
    <property type="entry name" value="Main_(cytGST)"/>
    <property type="match status" value="1"/>
</dbReference>
<dbReference type="Gene3D" id="1.20.1050.10">
    <property type="match status" value="1"/>
</dbReference>
<comment type="catalytic activity">
    <reaction evidence="5">
        <text>RX + glutathione = an S-substituted glutathione + a halide anion + H(+)</text>
        <dbReference type="Rhea" id="RHEA:16437"/>
        <dbReference type="ChEBI" id="CHEBI:15378"/>
        <dbReference type="ChEBI" id="CHEBI:16042"/>
        <dbReference type="ChEBI" id="CHEBI:17792"/>
        <dbReference type="ChEBI" id="CHEBI:57925"/>
        <dbReference type="ChEBI" id="CHEBI:90779"/>
        <dbReference type="EC" id="2.5.1.18"/>
    </reaction>
</comment>
<accession>A0A210QGZ9</accession>
<dbReference type="GO" id="GO:0004364">
    <property type="term" value="F:glutathione transferase activity"/>
    <property type="evidence" value="ECO:0007669"/>
    <property type="project" value="UniProtKB-EC"/>
</dbReference>
<dbReference type="Pfam" id="PF02798">
    <property type="entry name" value="GST_N"/>
    <property type="match status" value="1"/>
</dbReference>
<dbReference type="InterPro" id="IPR040075">
    <property type="entry name" value="GST_N_Theta"/>
</dbReference>
<dbReference type="CDD" id="cd03183">
    <property type="entry name" value="GST_C_Theta"/>
    <property type="match status" value="1"/>
</dbReference>
<dbReference type="InterPro" id="IPR036282">
    <property type="entry name" value="Glutathione-S-Trfase_C_sf"/>
</dbReference>
<comment type="subcellular location">
    <subcellularLocation>
        <location evidence="1">Cytoplasm</location>
    </subcellularLocation>
</comment>
<evidence type="ECO:0000256" key="3">
    <source>
        <dbReference type="ARBA" id="ARBA00022490"/>
    </source>
</evidence>
<dbReference type="PANTHER" id="PTHR43917">
    <property type="match status" value="1"/>
</dbReference>
<evidence type="ECO:0000313" key="9">
    <source>
        <dbReference type="Proteomes" id="UP000242188"/>
    </source>
</evidence>
<dbReference type="InterPro" id="IPR036249">
    <property type="entry name" value="Thioredoxin-like_sf"/>
</dbReference>
<keyword evidence="4 8" id="KW-0808">Transferase</keyword>
<comment type="similarity">
    <text evidence="2">Belongs to the GST superfamily. Theta family.</text>
</comment>
<dbReference type="FunFam" id="3.40.30.10:FF:000176">
    <property type="entry name" value="Glutathione S-transferase theta-1"/>
    <property type="match status" value="1"/>
</dbReference>